<comment type="similarity">
    <text evidence="1">Belongs to the glycosyl hydrolase 13 family.</text>
</comment>
<dbReference type="Proteomes" id="UP001284901">
    <property type="component" value="Unassembled WGS sequence"/>
</dbReference>
<dbReference type="Gene3D" id="2.60.40.10">
    <property type="entry name" value="Immunoglobulins"/>
    <property type="match status" value="1"/>
</dbReference>
<evidence type="ECO:0000259" key="5">
    <source>
        <dbReference type="SMART" id="SM00642"/>
    </source>
</evidence>
<dbReference type="SUPFAM" id="SSF81296">
    <property type="entry name" value="E set domains"/>
    <property type="match status" value="1"/>
</dbReference>
<feature type="domain" description="Glycosyl hydrolase family 13 catalytic" evidence="5">
    <location>
        <begin position="184"/>
        <end position="620"/>
    </location>
</feature>
<dbReference type="AlphaFoldDB" id="A0AAW9HH52"/>
<comment type="caution">
    <text evidence="6">The sequence shown here is derived from an EMBL/GenBank/DDBJ whole genome shotgun (WGS) entry which is preliminary data.</text>
</comment>
<dbReference type="GO" id="GO:0005980">
    <property type="term" value="P:glycogen catabolic process"/>
    <property type="evidence" value="ECO:0007669"/>
    <property type="project" value="InterPro"/>
</dbReference>
<dbReference type="InterPro" id="IPR014756">
    <property type="entry name" value="Ig_E-set"/>
</dbReference>
<keyword evidence="8" id="KW-1185">Reference proteome</keyword>
<keyword evidence="2" id="KW-0378">Hydrolase</keyword>
<dbReference type="SMART" id="SM00642">
    <property type="entry name" value="Aamy"/>
    <property type="match status" value="1"/>
</dbReference>
<dbReference type="SUPFAM" id="SSF51011">
    <property type="entry name" value="Glycosyl hydrolase domain"/>
    <property type="match status" value="1"/>
</dbReference>
<dbReference type="Proteomes" id="UP001288320">
    <property type="component" value="Unassembled WGS sequence"/>
</dbReference>
<dbReference type="CDD" id="cd02856">
    <property type="entry name" value="E_set_GDE_Isoamylase_N"/>
    <property type="match status" value="1"/>
</dbReference>
<dbReference type="GeneID" id="92813663"/>
<dbReference type="EMBL" id="JAWNFY010000029">
    <property type="protein sequence ID" value="MDY5147081.1"/>
    <property type="molecule type" value="Genomic_DNA"/>
</dbReference>
<evidence type="ECO:0000313" key="6">
    <source>
        <dbReference type="EMBL" id="MDY5140185.1"/>
    </source>
</evidence>
<protein>
    <submittedName>
        <fullName evidence="6">Glycogen debranching protein GlgX</fullName>
    </submittedName>
</protein>
<name>A0AAW9HH52_9ACTO</name>
<accession>A0AAW9HH52</accession>
<evidence type="ECO:0000256" key="3">
    <source>
        <dbReference type="ARBA" id="ARBA00023295"/>
    </source>
</evidence>
<dbReference type="SUPFAM" id="SSF51445">
    <property type="entry name" value="(Trans)glycosidases"/>
    <property type="match status" value="1"/>
</dbReference>
<dbReference type="CDD" id="cd11326">
    <property type="entry name" value="AmyAc_Glg_debranch"/>
    <property type="match status" value="1"/>
</dbReference>
<dbReference type="Gene3D" id="2.60.40.1180">
    <property type="entry name" value="Golgi alpha-mannosidase II"/>
    <property type="match status" value="1"/>
</dbReference>
<evidence type="ECO:0000256" key="1">
    <source>
        <dbReference type="ARBA" id="ARBA00008061"/>
    </source>
</evidence>
<dbReference type="InterPro" id="IPR006047">
    <property type="entry name" value="GH13_cat_dom"/>
</dbReference>
<dbReference type="Gene3D" id="3.20.20.80">
    <property type="entry name" value="Glycosidases"/>
    <property type="match status" value="1"/>
</dbReference>
<dbReference type="GO" id="GO:0004135">
    <property type="term" value="F:amylo-alpha-1,6-glucosidase activity"/>
    <property type="evidence" value="ECO:0007669"/>
    <property type="project" value="InterPro"/>
</dbReference>
<dbReference type="RefSeq" id="WP_234984402.1">
    <property type="nucleotide sequence ID" value="NZ_CAUPFC010000004.1"/>
</dbReference>
<dbReference type="Pfam" id="PF00128">
    <property type="entry name" value="Alpha-amylase"/>
    <property type="match status" value="1"/>
</dbReference>
<keyword evidence="3" id="KW-0326">Glycosidase</keyword>
<proteinExistence type="inferred from homology"/>
<dbReference type="InterPro" id="IPR004193">
    <property type="entry name" value="Glyco_hydro_13_N"/>
</dbReference>
<reference evidence="6 8" key="1">
    <citation type="submission" date="2023-10" db="EMBL/GenBank/DDBJ databases">
        <title>Whole Genome based description of the genera Actinobaculum and Actinotignum reveals a complex phylogenetic relationship within the species included in the genus Actinotignum.</title>
        <authorList>
            <person name="Jensen C.S."/>
            <person name="Dargis R."/>
            <person name="Kemp M."/>
            <person name="Christensen J.J."/>
        </authorList>
    </citation>
    <scope>NUCLEOTIDE SEQUENCE</scope>
    <source>
        <strain evidence="7 8">SLA_B089</strain>
        <strain evidence="6">SLA_B245</strain>
    </source>
</reference>
<dbReference type="InterPro" id="IPR044505">
    <property type="entry name" value="GlgX_Isoamylase_N_E_set"/>
</dbReference>
<dbReference type="PANTHER" id="PTHR43002">
    <property type="entry name" value="GLYCOGEN DEBRANCHING ENZYME"/>
    <property type="match status" value="1"/>
</dbReference>
<dbReference type="InterPro" id="IPR013783">
    <property type="entry name" value="Ig-like_fold"/>
</dbReference>
<feature type="compositionally biased region" description="Basic and acidic residues" evidence="4">
    <location>
        <begin position="513"/>
        <end position="525"/>
    </location>
</feature>
<dbReference type="InterPro" id="IPR013780">
    <property type="entry name" value="Glyco_hydro_b"/>
</dbReference>
<dbReference type="EMBL" id="JAWNFV010000003">
    <property type="protein sequence ID" value="MDY5140185.1"/>
    <property type="molecule type" value="Genomic_DNA"/>
</dbReference>
<dbReference type="NCBIfam" id="TIGR02100">
    <property type="entry name" value="glgX_debranch"/>
    <property type="match status" value="1"/>
</dbReference>
<evidence type="ECO:0000313" key="7">
    <source>
        <dbReference type="EMBL" id="MDY5147081.1"/>
    </source>
</evidence>
<dbReference type="InterPro" id="IPR017853">
    <property type="entry name" value="GH"/>
</dbReference>
<feature type="region of interest" description="Disordered" evidence="4">
    <location>
        <begin position="513"/>
        <end position="543"/>
    </location>
</feature>
<evidence type="ECO:0000313" key="8">
    <source>
        <dbReference type="Proteomes" id="UP001284901"/>
    </source>
</evidence>
<evidence type="ECO:0000256" key="2">
    <source>
        <dbReference type="ARBA" id="ARBA00022801"/>
    </source>
</evidence>
<evidence type="ECO:0000313" key="9">
    <source>
        <dbReference type="Proteomes" id="UP001288320"/>
    </source>
</evidence>
<dbReference type="InterPro" id="IPR011837">
    <property type="entry name" value="Glycogen_debranch_GlgX"/>
</dbReference>
<organism evidence="6 9">
    <name type="scientific">Actinotignum timonense</name>
    <dbReference type="NCBI Taxonomy" id="1870995"/>
    <lineage>
        <taxon>Bacteria</taxon>
        <taxon>Bacillati</taxon>
        <taxon>Actinomycetota</taxon>
        <taxon>Actinomycetes</taxon>
        <taxon>Actinomycetales</taxon>
        <taxon>Actinomycetaceae</taxon>
        <taxon>Actinotignum</taxon>
    </lineage>
</organism>
<evidence type="ECO:0000256" key="4">
    <source>
        <dbReference type="SAM" id="MobiDB-lite"/>
    </source>
</evidence>
<sequence length="744" mass="82764">MTSLPATSPTASRYVARASERALPVRLRPVRLGAHLTDTGADFAVLAPHATAVDLCLIDRSASGITERRYSLHRDASFTTWVGHVSGVRAGQEYGYRVHGPWNPDTGMRFNPAQFLLDPYARAITGTPRLGPELYGHKVNDALDPVPLPPQRDDTDSLEAMCRGVVTAPTETHIRHPYTPWSHTVIYETHVRGLTQQLAALPEELRGTYAGLAHPIVTNYLRSLGVTAVELLPIHAKMSEPFLTERDLTNYWGYSTLSYFAPEPSLATATARAAGPLAVLQEVRDMVARLHDAGLEVILDVVYNHTCEGGVNGPTVSLRGFGQTTYYMQVPNQPGQFYDTTGTGNSLDFRRTPVLQLTLDSLRYWVSEIGVDGFRFDLAATLARRGDHFDTNHPLYLAMATDPILSNVKLINEPWDLGPNGWQTGNFLPPTADWNDRYRDSIRQFWVADQRAVAGGGLGGDLRDVATRLAGSADLFGHGRSPSGRGPLASVNFITAHDGFSLYDLVSYDSKHNEANGENGRDGTDNNRSWNHGVEGEGSDTAPLPEHVLRARTRTMRNLIGTLVFSAGVPMLYGGDEFADTKFGNNNAYCQDNHVSWLDWDHEEWQRELQATVAYLFRLRSEHRVLRPSMFYTESPSGRDHIPDLQWFADTGEPMPEHRWFDPSNRLLQMLRSGSERDADALVVINGSNHHVPIRFPQGRGNPFALAWDSSWPTPRSSERIYQPGASTRVEPLTMQLYFANPER</sequence>
<gene>
    <name evidence="6" type="primary">glgX</name>
    <name evidence="6" type="ORF">R6G74_02475</name>
    <name evidence="7" type="ORF">R6P33_08635</name>
</gene>
<dbReference type="Pfam" id="PF02922">
    <property type="entry name" value="CBM_48"/>
    <property type="match status" value="1"/>
</dbReference>